<organism evidence="2 3">
    <name type="scientific">Mycolicibacterium peregrinum</name>
    <name type="common">Mycobacterium peregrinum</name>
    <dbReference type="NCBI Taxonomy" id="43304"/>
    <lineage>
        <taxon>Bacteria</taxon>
        <taxon>Bacillati</taxon>
        <taxon>Actinomycetota</taxon>
        <taxon>Actinomycetes</taxon>
        <taxon>Mycobacteriales</taxon>
        <taxon>Mycobacteriaceae</taxon>
        <taxon>Mycolicibacterium</taxon>
    </lineage>
</organism>
<sequence length="142" mass="14864">MLTSGVSGMRPWGRRLPTATAGALSRETFLTQEFPGHMAADRQVVRAGNAVEGLSMSGGAASNMSAYHPGRSTHAASLPALRTGARTRTDPIKCNKDFQAAHSKAGGSDGSSHFPPAGNHARPYRAAQLRAREPDLIATING</sequence>
<reference evidence="2 3" key="1">
    <citation type="submission" date="2018-12" db="EMBL/GenBank/DDBJ databases">
        <title>Draft genome sequences of Mycolicibacterium peregrinum isolated from a pig with lymphadenitis and from soil on the same Japanese pig farm.</title>
        <authorList>
            <person name="Komatsu T."/>
            <person name="Ohya K."/>
            <person name="Sawai K."/>
            <person name="Odoi J.O."/>
            <person name="Otsu K."/>
            <person name="Ota A."/>
            <person name="Ito T."/>
            <person name="Kawai M."/>
            <person name="Maruyama F."/>
        </authorList>
    </citation>
    <scope>NUCLEOTIDE SEQUENCE [LARGE SCALE GENOMIC DNA]</scope>
    <source>
        <strain evidence="2 3">138</strain>
    </source>
</reference>
<accession>A0A4Z0HJM9</accession>
<feature type="compositionally biased region" description="Basic and acidic residues" evidence="1">
    <location>
        <begin position="87"/>
        <end position="96"/>
    </location>
</feature>
<evidence type="ECO:0000313" key="3">
    <source>
        <dbReference type="Proteomes" id="UP000297792"/>
    </source>
</evidence>
<dbReference type="Gene3D" id="3.40.50.1820">
    <property type="entry name" value="alpha/beta hydrolase"/>
    <property type="match status" value="1"/>
</dbReference>
<dbReference type="Proteomes" id="UP000297792">
    <property type="component" value="Unassembled WGS sequence"/>
</dbReference>
<name>A0A4Z0HJM9_MYCPR</name>
<keyword evidence="3" id="KW-1185">Reference proteome</keyword>
<protein>
    <submittedName>
        <fullName evidence="2">Uncharacterized protein</fullName>
    </submittedName>
</protein>
<dbReference type="InterPro" id="IPR029058">
    <property type="entry name" value="AB_hydrolase_fold"/>
</dbReference>
<comment type="caution">
    <text evidence="2">The sequence shown here is derived from an EMBL/GenBank/DDBJ whole genome shotgun (WGS) entry which is preliminary data.</text>
</comment>
<evidence type="ECO:0000313" key="2">
    <source>
        <dbReference type="EMBL" id="TGB42056.1"/>
    </source>
</evidence>
<evidence type="ECO:0000256" key="1">
    <source>
        <dbReference type="SAM" id="MobiDB-lite"/>
    </source>
</evidence>
<dbReference type="RefSeq" id="WP_135361120.1">
    <property type="nucleotide sequence ID" value="NZ_RWJZ01000011.1"/>
</dbReference>
<proteinExistence type="predicted"/>
<dbReference type="EMBL" id="RWKA01000007">
    <property type="protein sequence ID" value="TGB42056.1"/>
    <property type="molecule type" value="Genomic_DNA"/>
</dbReference>
<gene>
    <name evidence="2" type="ORF">EJD98_14820</name>
</gene>
<feature type="region of interest" description="Disordered" evidence="1">
    <location>
        <begin position="65"/>
        <end position="121"/>
    </location>
</feature>
<dbReference type="AlphaFoldDB" id="A0A4Z0HJM9"/>